<keyword evidence="7" id="KW-1185">Reference proteome</keyword>
<dbReference type="SUPFAM" id="SSF53383">
    <property type="entry name" value="PLP-dependent transferases"/>
    <property type="match status" value="1"/>
</dbReference>
<feature type="domain" description="Aminotransferase class V" evidence="5">
    <location>
        <begin position="93"/>
        <end position="231"/>
    </location>
</feature>
<evidence type="ECO:0000256" key="4">
    <source>
        <dbReference type="ARBA" id="ARBA00050776"/>
    </source>
</evidence>
<comment type="caution">
    <text evidence="6">The sequence shown here is derived from an EMBL/GenBank/DDBJ whole genome shotgun (WGS) entry which is preliminary data.</text>
</comment>
<comment type="cofactor">
    <cofactor evidence="1">
        <name>pyridoxal 5'-phosphate</name>
        <dbReference type="ChEBI" id="CHEBI:597326"/>
    </cofactor>
</comment>
<dbReference type="InterPro" id="IPR000192">
    <property type="entry name" value="Aminotrans_V_dom"/>
</dbReference>
<dbReference type="Pfam" id="PF00266">
    <property type="entry name" value="Aminotran_5"/>
    <property type="match status" value="1"/>
</dbReference>
<gene>
    <name evidence="6" type="ORF">H359_1011</name>
</gene>
<organism evidence="6 7">
    <name type="scientific">Chlamydia ibidis 10-1398/6</name>
    <dbReference type="NCBI Taxonomy" id="1046581"/>
    <lineage>
        <taxon>Bacteria</taxon>
        <taxon>Pseudomonadati</taxon>
        <taxon>Chlamydiota</taxon>
        <taxon>Chlamydiia</taxon>
        <taxon>Chlamydiales</taxon>
        <taxon>Chlamydiaceae</taxon>
        <taxon>Chlamydia/Chlamydophila group</taxon>
        <taxon>Chlamydia</taxon>
    </lineage>
</organism>
<evidence type="ECO:0000313" key="7">
    <source>
        <dbReference type="Proteomes" id="UP000016064"/>
    </source>
</evidence>
<dbReference type="PANTHER" id="PTHR11601:SF34">
    <property type="entry name" value="CYSTEINE DESULFURASE"/>
    <property type="match status" value="1"/>
</dbReference>
<evidence type="ECO:0000256" key="2">
    <source>
        <dbReference type="ARBA" id="ARBA00006490"/>
    </source>
</evidence>
<dbReference type="PANTHER" id="PTHR11601">
    <property type="entry name" value="CYSTEINE DESULFURYLASE FAMILY MEMBER"/>
    <property type="match status" value="1"/>
</dbReference>
<protein>
    <submittedName>
        <fullName evidence="6">Aminotransferase class-V family protein</fullName>
    </submittedName>
</protein>
<evidence type="ECO:0000259" key="5">
    <source>
        <dbReference type="Pfam" id="PF00266"/>
    </source>
</evidence>
<keyword evidence="3" id="KW-0663">Pyridoxal phosphate</keyword>
<evidence type="ECO:0000256" key="1">
    <source>
        <dbReference type="ARBA" id="ARBA00001933"/>
    </source>
</evidence>
<sequence length="385" mass="42437">MDRQQIRTMSRTVWLNNQQAIPPSEEVKESFKTYSDLFSSSSSSPLRLLHETEEAARKLTGCLESTHVFRFVPHFPHATAIIVASLLENSSAFQGRNHLLVPAHDQQYSIDALCRRQGLGTTYDWVTVNNSGRITQEQLIESLTPRTLLFSLSAANGMTGIIEPLKDLLSLCKERGVISHVDLSDILGRAKLTNQILNADILTFSSLALGGIGNIGGMFIKKSLSKFFSLWLPESPCGSLCLSSVAAMKIACQERASSLSSLILSSVNLRMALSRELKTVIPNLEILFPNLENQLPNVMVIGFPNIPTESIGFFLHQQSIYPGLGYERFQPLSQVLQNCGVSPTLCHSSLHFSFTERTKPDHFSILARAISEGTKHLQPAIASAL</sequence>
<comment type="similarity">
    <text evidence="2">Belongs to the class-V pyridoxal-phosphate-dependent aminotransferase family. NifS/IscS subfamily.</text>
</comment>
<dbReference type="RefSeq" id="WP_020370604.1">
    <property type="nucleotide sequence ID" value="NZ_APJW01000004.1"/>
</dbReference>
<dbReference type="Gene3D" id="3.90.1150.10">
    <property type="entry name" value="Aspartate Aminotransferase, domain 1"/>
    <property type="match status" value="1"/>
</dbReference>
<evidence type="ECO:0000256" key="3">
    <source>
        <dbReference type="ARBA" id="ARBA00022898"/>
    </source>
</evidence>
<dbReference type="Gene3D" id="3.40.640.10">
    <property type="entry name" value="Type I PLP-dependent aspartate aminotransferase-like (Major domain)"/>
    <property type="match status" value="1"/>
</dbReference>
<accession>A0ABN0MYB4</accession>
<name>A0ABN0MYB4_9CHLA</name>
<comment type="catalytic activity">
    <reaction evidence="4">
        <text>(sulfur carrier)-H + L-cysteine = (sulfur carrier)-SH + L-alanine</text>
        <dbReference type="Rhea" id="RHEA:43892"/>
        <dbReference type="Rhea" id="RHEA-COMP:14737"/>
        <dbReference type="Rhea" id="RHEA-COMP:14739"/>
        <dbReference type="ChEBI" id="CHEBI:29917"/>
        <dbReference type="ChEBI" id="CHEBI:35235"/>
        <dbReference type="ChEBI" id="CHEBI:57972"/>
        <dbReference type="ChEBI" id="CHEBI:64428"/>
        <dbReference type="EC" id="2.8.1.7"/>
    </reaction>
</comment>
<reference evidence="6 7" key="1">
    <citation type="submission" date="2013-07" db="EMBL/GenBank/DDBJ databases">
        <title>Isolation of a new Chlamydia species from the feral Sacred Ibis (Threskiornis aethiopicus): Chlamydia ibidis.</title>
        <authorList>
            <person name="Vorimore F."/>
            <person name="Hsia R.-C."/>
            <person name="Huot-Creasy H."/>
            <person name="Bastian S."/>
            <person name="Deruyter L."/>
            <person name="Passet A."/>
            <person name="Sachse K."/>
            <person name="Bavoil P."/>
            <person name="Myers G."/>
            <person name="Laroucau K."/>
        </authorList>
    </citation>
    <scope>NUCLEOTIDE SEQUENCE [LARGE SCALE GENOMIC DNA]</scope>
    <source>
        <strain evidence="6 7">10-1398/6</strain>
    </source>
</reference>
<dbReference type="Proteomes" id="UP000016064">
    <property type="component" value="Unassembled WGS sequence"/>
</dbReference>
<evidence type="ECO:0000313" key="6">
    <source>
        <dbReference type="EMBL" id="EQM62264.1"/>
    </source>
</evidence>
<dbReference type="GO" id="GO:0008483">
    <property type="term" value="F:transaminase activity"/>
    <property type="evidence" value="ECO:0007669"/>
    <property type="project" value="UniProtKB-KW"/>
</dbReference>
<proteinExistence type="inferred from homology"/>
<dbReference type="InterPro" id="IPR015421">
    <property type="entry name" value="PyrdxlP-dep_Trfase_major"/>
</dbReference>
<dbReference type="EMBL" id="APJW01000004">
    <property type="protein sequence ID" value="EQM62264.1"/>
    <property type="molecule type" value="Genomic_DNA"/>
</dbReference>
<keyword evidence="6" id="KW-0808">Transferase</keyword>
<dbReference type="InterPro" id="IPR015424">
    <property type="entry name" value="PyrdxlP-dep_Trfase"/>
</dbReference>
<dbReference type="InterPro" id="IPR015422">
    <property type="entry name" value="PyrdxlP-dep_Trfase_small"/>
</dbReference>
<keyword evidence="6" id="KW-0032">Aminotransferase</keyword>